<feature type="chain" id="PRO_5046704063" evidence="5">
    <location>
        <begin position="22"/>
        <end position="521"/>
    </location>
</feature>
<keyword evidence="8" id="KW-1185">Reference proteome</keyword>
<dbReference type="Gene3D" id="3.10.105.10">
    <property type="entry name" value="Dipeptide-binding Protein, Domain 3"/>
    <property type="match status" value="1"/>
</dbReference>
<dbReference type="InterPro" id="IPR039424">
    <property type="entry name" value="SBP_5"/>
</dbReference>
<evidence type="ECO:0000256" key="3">
    <source>
        <dbReference type="ARBA" id="ARBA00022448"/>
    </source>
</evidence>
<dbReference type="PANTHER" id="PTHR30290:SF9">
    <property type="entry name" value="OLIGOPEPTIDE-BINDING PROTEIN APPA"/>
    <property type="match status" value="1"/>
</dbReference>
<evidence type="ECO:0000256" key="2">
    <source>
        <dbReference type="ARBA" id="ARBA00005695"/>
    </source>
</evidence>
<keyword evidence="3" id="KW-0813">Transport</keyword>
<organism evidence="7 8">
    <name type="scientific">Sabulicella glaciei</name>
    <dbReference type="NCBI Taxonomy" id="2984948"/>
    <lineage>
        <taxon>Bacteria</taxon>
        <taxon>Pseudomonadati</taxon>
        <taxon>Pseudomonadota</taxon>
        <taxon>Alphaproteobacteria</taxon>
        <taxon>Acetobacterales</taxon>
        <taxon>Acetobacteraceae</taxon>
        <taxon>Sabulicella</taxon>
    </lineage>
</organism>
<dbReference type="Pfam" id="PF00496">
    <property type="entry name" value="SBP_bac_5"/>
    <property type="match status" value="1"/>
</dbReference>
<dbReference type="InterPro" id="IPR030678">
    <property type="entry name" value="Peptide/Ni-bd"/>
</dbReference>
<dbReference type="Gene3D" id="3.90.76.10">
    <property type="entry name" value="Dipeptide-binding Protein, Domain 1"/>
    <property type="match status" value="1"/>
</dbReference>
<comment type="caution">
    <text evidence="7">The sequence shown here is derived from an EMBL/GenBank/DDBJ whole genome shotgun (WGS) entry which is preliminary data.</text>
</comment>
<evidence type="ECO:0000256" key="1">
    <source>
        <dbReference type="ARBA" id="ARBA00004418"/>
    </source>
</evidence>
<feature type="signal peptide" evidence="5">
    <location>
        <begin position="1"/>
        <end position="21"/>
    </location>
</feature>
<protein>
    <submittedName>
        <fullName evidence="7">ABC transporter substrate-binding protein</fullName>
    </submittedName>
</protein>
<dbReference type="CDD" id="cd08498">
    <property type="entry name" value="PBP2_NikA_DppA_OppA_like_2"/>
    <property type="match status" value="1"/>
</dbReference>
<evidence type="ECO:0000256" key="5">
    <source>
        <dbReference type="SAM" id="SignalP"/>
    </source>
</evidence>
<dbReference type="EMBL" id="JAPFQI010000026">
    <property type="protein sequence ID" value="MCW8088056.1"/>
    <property type="molecule type" value="Genomic_DNA"/>
</dbReference>
<evidence type="ECO:0000259" key="6">
    <source>
        <dbReference type="Pfam" id="PF00496"/>
    </source>
</evidence>
<dbReference type="Proteomes" id="UP001526430">
    <property type="component" value="Unassembled WGS sequence"/>
</dbReference>
<comment type="subcellular location">
    <subcellularLocation>
        <location evidence="1">Periplasm</location>
    </subcellularLocation>
</comment>
<evidence type="ECO:0000313" key="8">
    <source>
        <dbReference type="Proteomes" id="UP001526430"/>
    </source>
</evidence>
<keyword evidence="4 5" id="KW-0732">Signal</keyword>
<dbReference type="SUPFAM" id="SSF53850">
    <property type="entry name" value="Periplasmic binding protein-like II"/>
    <property type="match status" value="1"/>
</dbReference>
<name>A0ABT3P0Y6_9PROT</name>
<feature type="domain" description="Solute-binding protein family 5" evidence="6">
    <location>
        <begin position="65"/>
        <end position="439"/>
    </location>
</feature>
<proteinExistence type="inferred from homology"/>
<dbReference type="InterPro" id="IPR000914">
    <property type="entry name" value="SBP_5_dom"/>
</dbReference>
<dbReference type="Gene3D" id="3.40.190.10">
    <property type="entry name" value="Periplasmic binding protein-like II"/>
    <property type="match status" value="1"/>
</dbReference>
<sequence>MIRRLAAAALLLAAAALPAPAQTVRWGNNGEVSTMDPHGAFSTANAALLGNIYEGLVRHDRELRFEPALATGWEVLAPDHWRFAIRQGVRFHDGSPMTPADVVASLRRASLPNSPYASVTHMIQSVEQSGDWTVDIRLRGPYPVLINDLAGISILSEAWMQRHDALQPADPARGRTAYTSMNTNGTGPYRLVSREPDAQTVLERFDGWWDRSPVPVQRVVFTPVANDATRVAGLLGGQLDVITPTPLQDLDRLRAANGLRVVEAQDLRVMFLVFNVAADHPVEGQPRNPLADERVRQALSMGVDVGAVTQSVMRGLTQPIHTLIAPEIGGYDAALATPRVAHDTAAARRLLAEAGYPDGFGIGFDCPNDRFVNGERVCRAIASMWARIGVRANLNVMRYPPYMARFLNHQSDIFLLGWANTPQLDGFSILNNVFHTKNQRSGSWNAGRVSDPAFDALVARAAVEMDPARRTALMTEAFNMERQGFWTVPLYREPMVVAMRRPLDIPASADGRMRFWMARLD</sequence>
<comment type="similarity">
    <text evidence="2">Belongs to the bacterial solute-binding protein 5 family.</text>
</comment>
<evidence type="ECO:0000256" key="4">
    <source>
        <dbReference type="ARBA" id="ARBA00022729"/>
    </source>
</evidence>
<accession>A0ABT3P0Y6</accession>
<dbReference type="PIRSF" id="PIRSF002741">
    <property type="entry name" value="MppA"/>
    <property type="match status" value="1"/>
</dbReference>
<evidence type="ECO:0000313" key="7">
    <source>
        <dbReference type="EMBL" id="MCW8088056.1"/>
    </source>
</evidence>
<dbReference type="RefSeq" id="WP_301592259.1">
    <property type="nucleotide sequence ID" value="NZ_JAPFQI010000026.1"/>
</dbReference>
<gene>
    <name evidence="7" type="ORF">OF850_20870</name>
</gene>
<reference evidence="7 8" key="1">
    <citation type="submission" date="2022-10" db="EMBL/GenBank/DDBJ databases">
        <title>Roseococcus glaciei nov., sp. nov., isolated from glacier.</title>
        <authorList>
            <person name="Liu Q."/>
            <person name="Xin Y.-H."/>
        </authorList>
    </citation>
    <scope>NUCLEOTIDE SEQUENCE [LARGE SCALE GENOMIC DNA]</scope>
    <source>
        <strain evidence="7 8">MDT2-1-1</strain>
    </source>
</reference>
<dbReference type="PANTHER" id="PTHR30290">
    <property type="entry name" value="PERIPLASMIC BINDING COMPONENT OF ABC TRANSPORTER"/>
    <property type="match status" value="1"/>
</dbReference>